<sequence>MTLSPKAIITHICVIALFILASLVYFYPVLQGKAIFQSDIAQYKGMSQERDAYKDLTGEESYWTNSAFGGMPTYQLGANYPHNYIKELDRLIRFLPRPADYLFLYLIGFYILLLCLKVDFRLAALGAVAFGFSTYLIIILGVGHNAKAHAMGYIPMVLGGIVLVFRKKYILGFILTALAMALEISANHYQMTYYFMLLVLVMGLVYLIYAIKEKELKHFFVSVGILILAVALSIFTNATSLMATKEYADWSTRGTSELTINPDGSEKAVSTGLDYEYITQYSYGIAESLNLFAPRLFGGSGNEDLGRDSKAYEYLTDQGLSPTKALEFSSGLPLYWGDQPIVAAPAYVGAIVFFLFVLGAFLVDGKKKWWLLSGAILSLLLSWGKNFPLLTNFMIDYFPLYNKFRAVSSIQVVLELCLPVLGILGIRELFKSSVDKKEKLKALKLSFFISLGLGILIFLLKGFFDFEGLRDETYRGYFGDELMTMIQRDREAVYINDTIRSIIYVALAAAVLWFFIKDKINKNILVFALGALILFDLVGVDLRYVNEGDFVRQRQVNQPFQANQIDQMIQQDDSIYRVFDPQEGINGARTSYFHKSIGGYHAAKPRALQNLFEYHLYQNNLQVLNMLNVKYIIQQDEEGNSYPAVNPDANGNAWFVDQLLPVSSANEEILKLKDFNSKTQAVVNTSEYPELTKLRYSVDSLARIDLVDYRPNNITYTTNNPNDGFAVFSEMHYPSGWHAFIDGTPQEHYRVDYALRGMKVPAGQHNIEFRFEPEVVETGSQITLAANALLGLIVVGGLGFTLFRRKKEKTDA</sequence>
<reference evidence="2" key="1">
    <citation type="submission" date="2024-05" db="EMBL/GenBank/DDBJ databases">
        <title>Draft Genome Sequences of Flagellimonas sp. MMG031 and Marinobacter sp. MMG032 Isolated from the dinoflagellate Symbiodinium pilosum.</title>
        <authorList>
            <person name="Shikuma N.J."/>
            <person name="Farrell M.V."/>
        </authorList>
    </citation>
    <scope>NUCLEOTIDE SEQUENCE</scope>
    <source>
        <strain evidence="2">MMG031</strain>
    </source>
</reference>
<feature type="transmembrane region" description="Helical" evidence="1">
    <location>
        <begin position="148"/>
        <end position="165"/>
    </location>
</feature>
<feature type="transmembrane region" description="Helical" evidence="1">
    <location>
        <begin position="7"/>
        <end position="27"/>
    </location>
</feature>
<feature type="transmembrane region" description="Helical" evidence="1">
    <location>
        <begin position="498"/>
        <end position="516"/>
    </location>
</feature>
<name>A0AAU7MV36_9FLAO</name>
<evidence type="ECO:0000256" key="1">
    <source>
        <dbReference type="SAM" id="Phobius"/>
    </source>
</evidence>
<feature type="transmembrane region" description="Helical" evidence="1">
    <location>
        <begin position="369"/>
        <end position="390"/>
    </location>
</feature>
<evidence type="ECO:0000313" key="2">
    <source>
        <dbReference type="EMBL" id="XBQ22092.1"/>
    </source>
</evidence>
<gene>
    <name evidence="2" type="ORF">ABNE31_10830</name>
</gene>
<keyword evidence="1" id="KW-1133">Transmembrane helix</keyword>
<accession>A0AAU7MV36</accession>
<protein>
    <submittedName>
        <fullName evidence="2">YfhO family protein</fullName>
    </submittedName>
</protein>
<feature type="transmembrane region" description="Helical" evidence="1">
    <location>
        <begin position="523"/>
        <end position="545"/>
    </location>
</feature>
<feature type="transmembrane region" description="Helical" evidence="1">
    <location>
        <begin position="170"/>
        <end position="186"/>
    </location>
</feature>
<feature type="transmembrane region" description="Helical" evidence="1">
    <location>
        <begin position="123"/>
        <end position="142"/>
    </location>
</feature>
<feature type="transmembrane region" description="Helical" evidence="1">
    <location>
        <begin position="192"/>
        <end position="211"/>
    </location>
</feature>
<feature type="transmembrane region" description="Helical" evidence="1">
    <location>
        <begin position="341"/>
        <end position="362"/>
    </location>
</feature>
<dbReference type="InterPro" id="IPR018580">
    <property type="entry name" value="Uncharacterised_YfhO"/>
</dbReference>
<feature type="transmembrane region" description="Helical" evidence="1">
    <location>
        <begin position="99"/>
        <end position="116"/>
    </location>
</feature>
<feature type="transmembrane region" description="Helical" evidence="1">
    <location>
        <begin position="410"/>
        <end position="430"/>
    </location>
</feature>
<keyword evidence="1" id="KW-0812">Transmembrane</keyword>
<dbReference type="PANTHER" id="PTHR38454">
    <property type="entry name" value="INTEGRAL MEMBRANE PROTEIN-RELATED"/>
    <property type="match status" value="1"/>
</dbReference>
<dbReference type="KEGG" id="fld:ABNE31_10830"/>
<dbReference type="Pfam" id="PF09586">
    <property type="entry name" value="YfhO"/>
    <property type="match status" value="1"/>
</dbReference>
<dbReference type="PANTHER" id="PTHR38454:SF1">
    <property type="entry name" value="INTEGRAL MEMBRANE PROTEIN"/>
    <property type="match status" value="1"/>
</dbReference>
<organism evidence="2">
    <name type="scientific">Flagellimonas sp. MMG031</name>
    <dbReference type="NCBI Taxonomy" id="3158549"/>
    <lineage>
        <taxon>Bacteria</taxon>
        <taxon>Pseudomonadati</taxon>
        <taxon>Bacteroidota</taxon>
        <taxon>Flavobacteriia</taxon>
        <taxon>Flavobacteriales</taxon>
        <taxon>Flavobacteriaceae</taxon>
        <taxon>Flagellimonas</taxon>
    </lineage>
</organism>
<feature type="transmembrane region" description="Helical" evidence="1">
    <location>
        <begin position="784"/>
        <end position="803"/>
    </location>
</feature>
<feature type="transmembrane region" description="Helical" evidence="1">
    <location>
        <begin position="218"/>
        <end position="236"/>
    </location>
</feature>
<keyword evidence="1" id="KW-0472">Membrane</keyword>
<proteinExistence type="predicted"/>
<dbReference type="RefSeq" id="WP_349351136.1">
    <property type="nucleotide sequence ID" value="NZ_CP157804.1"/>
</dbReference>
<dbReference type="EMBL" id="CP157804">
    <property type="protein sequence ID" value="XBQ22092.1"/>
    <property type="molecule type" value="Genomic_DNA"/>
</dbReference>
<dbReference type="AlphaFoldDB" id="A0AAU7MV36"/>
<feature type="transmembrane region" description="Helical" evidence="1">
    <location>
        <begin position="442"/>
        <end position="464"/>
    </location>
</feature>